<dbReference type="PANTHER" id="PTHR22884">
    <property type="entry name" value="SET DOMAIN PROTEINS"/>
    <property type="match status" value="1"/>
</dbReference>
<evidence type="ECO:0000256" key="5">
    <source>
        <dbReference type="ARBA" id="ARBA00022603"/>
    </source>
</evidence>
<dbReference type="Pfam" id="PF14740">
    <property type="entry name" value="DUF4471"/>
    <property type="match status" value="1"/>
</dbReference>
<dbReference type="CDD" id="cd05838">
    <property type="entry name" value="PWWP_NSD_rpt2"/>
    <property type="match status" value="1"/>
</dbReference>
<accession>A0ABD2A7G0</accession>
<evidence type="ECO:0000256" key="19">
    <source>
        <dbReference type="SAM" id="MobiDB-lite"/>
    </source>
</evidence>
<dbReference type="PROSITE" id="PS50280">
    <property type="entry name" value="SET"/>
    <property type="match status" value="1"/>
</dbReference>
<feature type="compositionally biased region" description="Basic and acidic residues" evidence="19">
    <location>
        <begin position="879"/>
        <end position="898"/>
    </location>
</feature>
<dbReference type="InterPro" id="IPR001965">
    <property type="entry name" value="Znf_PHD"/>
</dbReference>
<evidence type="ECO:0000259" key="20">
    <source>
        <dbReference type="PROSITE" id="PS50016"/>
    </source>
</evidence>
<gene>
    <name evidence="26" type="ORF">V1478_014240</name>
</gene>
<feature type="domain" description="SET" evidence="22">
    <location>
        <begin position="1342"/>
        <end position="1467"/>
    </location>
</feature>
<dbReference type="InterPro" id="IPR019787">
    <property type="entry name" value="Znf_PHD-finger"/>
</dbReference>
<evidence type="ECO:0000256" key="6">
    <source>
        <dbReference type="ARBA" id="ARBA00022679"/>
    </source>
</evidence>
<evidence type="ECO:0000259" key="25">
    <source>
        <dbReference type="PROSITE" id="PS51215"/>
    </source>
</evidence>
<keyword evidence="10 17" id="KW-0863">Zinc-finger</keyword>
<evidence type="ECO:0000256" key="1">
    <source>
        <dbReference type="ARBA" id="ARBA00004123"/>
    </source>
</evidence>
<dbReference type="InterPro" id="IPR001841">
    <property type="entry name" value="Znf_RING"/>
</dbReference>
<evidence type="ECO:0000259" key="22">
    <source>
        <dbReference type="PROSITE" id="PS50280"/>
    </source>
</evidence>
<dbReference type="GO" id="GO:0005634">
    <property type="term" value="C:nucleus"/>
    <property type="evidence" value="ECO:0007669"/>
    <property type="project" value="UniProtKB-SubCell"/>
</dbReference>
<dbReference type="SMART" id="SM00508">
    <property type="entry name" value="PostSET"/>
    <property type="match status" value="1"/>
</dbReference>
<keyword evidence="5" id="KW-0489">Methyltransferase</keyword>
<dbReference type="Pfam" id="PF17907">
    <property type="entry name" value="AWS"/>
    <property type="match status" value="1"/>
</dbReference>
<evidence type="ECO:0000313" key="26">
    <source>
        <dbReference type="EMBL" id="KAL2716564.1"/>
    </source>
</evidence>
<dbReference type="SUPFAM" id="SSF63748">
    <property type="entry name" value="Tudor/PWWP/MBT"/>
    <property type="match status" value="2"/>
</dbReference>
<dbReference type="InterPro" id="IPR028235">
    <property type="entry name" value="DNAAF3_C"/>
</dbReference>
<evidence type="ECO:0000256" key="4">
    <source>
        <dbReference type="ARBA" id="ARBA00022553"/>
    </source>
</evidence>
<dbReference type="CDD" id="cd21991">
    <property type="entry name" value="HMG-box_NSD2"/>
    <property type="match status" value="1"/>
</dbReference>
<feature type="compositionally biased region" description="Low complexity" evidence="19">
    <location>
        <begin position="524"/>
        <end position="540"/>
    </location>
</feature>
<dbReference type="Gene3D" id="2.30.30.140">
    <property type="match status" value="2"/>
</dbReference>
<evidence type="ECO:0000256" key="13">
    <source>
        <dbReference type="ARBA" id="ARBA00023015"/>
    </source>
</evidence>
<evidence type="ECO:0000256" key="16">
    <source>
        <dbReference type="ARBA" id="ARBA00024190"/>
    </source>
</evidence>
<dbReference type="InterPro" id="IPR001214">
    <property type="entry name" value="SET_dom"/>
</dbReference>
<feature type="compositionally biased region" description="Basic and acidic residues" evidence="19">
    <location>
        <begin position="1649"/>
        <end position="1658"/>
    </location>
</feature>
<dbReference type="Pfam" id="PF23004">
    <property type="entry name" value="PHDvar_NSD"/>
    <property type="match status" value="1"/>
</dbReference>
<dbReference type="InterPro" id="IPR013083">
    <property type="entry name" value="Znf_RING/FYVE/PHD"/>
</dbReference>
<keyword evidence="13" id="KW-0805">Transcription regulation</keyword>
<dbReference type="CDD" id="cd19173">
    <property type="entry name" value="SET_NSD"/>
    <property type="match status" value="1"/>
</dbReference>
<dbReference type="InterPro" id="IPR055198">
    <property type="entry name" value="NSD_PHD"/>
</dbReference>
<dbReference type="Pfam" id="PF23011">
    <property type="entry name" value="PHD-1st_NSD"/>
    <property type="match status" value="2"/>
</dbReference>
<dbReference type="PROSITE" id="PS50016">
    <property type="entry name" value="ZF_PHD_2"/>
    <property type="match status" value="1"/>
</dbReference>
<dbReference type="CDD" id="cd20144">
    <property type="entry name" value="PWWP_NSD_rpt1"/>
    <property type="match status" value="1"/>
</dbReference>
<dbReference type="PROSITE" id="PS50868">
    <property type="entry name" value="POST_SET"/>
    <property type="match status" value="1"/>
</dbReference>
<dbReference type="CDD" id="cd15565">
    <property type="entry name" value="PHD2_NSD"/>
    <property type="match status" value="1"/>
</dbReference>
<evidence type="ECO:0000256" key="9">
    <source>
        <dbReference type="ARBA" id="ARBA00022737"/>
    </source>
</evidence>
<evidence type="ECO:0000256" key="15">
    <source>
        <dbReference type="ARBA" id="ARBA00023242"/>
    </source>
</evidence>
<keyword evidence="14" id="KW-0804">Transcription</keyword>
<organism evidence="26 27">
    <name type="scientific">Vespula squamosa</name>
    <name type="common">Southern yellow jacket</name>
    <name type="synonym">Wasp</name>
    <dbReference type="NCBI Taxonomy" id="30214"/>
    <lineage>
        <taxon>Eukaryota</taxon>
        <taxon>Metazoa</taxon>
        <taxon>Ecdysozoa</taxon>
        <taxon>Arthropoda</taxon>
        <taxon>Hexapoda</taxon>
        <taxon>Insecta</taxon>
        <taxon>Pterygota</taxon>
        <taxon>Neoptera</taxon>
        <taxon>Endopterygota</taxon>
        <taxon>Hymenoptera</taxon>
        <taxon>Apocrita</taxon>
        <taxon>Aculeata</taxon>
        <taxon>Vespoidea</taxon>
        <taxon>Vespidae</taxon>
        <taxon>Vespinae</taxon>
        <taxon>Vespula</taxon>
    </lineage>
</organism>
<dbReference type="InterPro" id="IPR047443">
    <property type="entry name" value="HMG-box_NSD2"/>
</dbReference>
<dbReference type="InterPro" id="IPR050777">
    <property type="entry name" value="SET2_Histone-Lys_MeTrsfase"/>
</dbReference>
<comment type="subcellular location">
    <subcellularLocation>
        <location evidence="2">Chromosome</location>
    </subcellularLocation>
    <subcellularLocation>
        <location evidence="16">Dynein axonemal particle</location>
    </subcellularLocation>
    <subcellularLocation>
        <location evidence="1">Nucleus</location>
    </subcellularLocation>
</comment>
<dbReference type="Pfam" id="PF22908">
    <property type="entry name" value="PHD_NSD"/>
    <property type="match status" value="1"/>
</dbReference>
<dbReference type="Pfam" id="PF14737">
    <property type="entry name" value="DUF4470"/>
    <property type="match status" value="1"/>
</dbReference>
<dbReference type="PROSITE" id="PS50812">
    <property type="entry name" value="PWWP"/>
    <property type="match status" value="2"/>
</dbReference>
<dbReference type="Pfam" id="PF00855">
    <property type="entry name" value="PWWP"/>
    <property type="match status" value="2"/>
</dbReference>
<feature type="region of interest" description="Disordered" evidence="19">
    <location>
        <begin position="768"/>
        <end position="800"/>
    </location>
</feature>
<dbReference type="SUPFAM" id="SSF57903">
    <property type="entry name" value="FYVE/PHD zinc finger"/>
    <property type="match status" value="2"/>
</dbReference>
<feature type="domain" description="PHD-type" evidence="20">
    <location>
        <begin position="1117"/>
        <end position="1161"/>
    </location>
</feature>
<comment type="caution">
    <text evidence="26">The sequence shown here is derived from an EMBL/GenBank/DDBJ whole genome shotgun (WGS) entry which is preliminary data.</text>
</comment>
<keyword evidence="12" id="KW-0156">Chromatin regulator</keyword>
<dbReference type="InterPro" id="IPR059153">
    <property type="entry name" value="NSD_PHD-1st"/>
</dbReference>
<dbReference type="SMART" id="SM00249">
    <property type="entry name" value="PHD"/>
    <property type="match status" value="4"/>
</dbReference>
<dbReference type="Gene3D" id="2.170.270.10">
    <property type="entry name" value="SET domain"/>
    <property type="match status" value="1"/>
</dbReference>
<dbReference type="SMART" id="SM00570">
    <property type="entry name" value="AWS"/>
    <property type="match status" value="1"/>
</dbReference>
<dbReference type="GO" id="GO:0008270">
    <property type="term" value="F:zinc ion binding"/>
    <property type="evidence" value="ECO:0007669"/>
    <property type="project" value="UniProtKB-KW"/>
</dbReference>
<feature type="compositionally biased region" description="Low complexity" evidence="19">
    <location>
        <begin position="781"/>
        <end position="793"/>
    </location>
</feature>
<evidence type="ECO:0000256" key="14">
    <source>
        <dbReference type="ARBA" id="ARBA00023163"/>
    </source>
</evidence>
<feature type="domain" description="PWWP" evidence="23">
    <location>
        <begin position="574"/>
        <end position="640"/>
    </location>
</feature>
<feature type="region of interest" description="Disordered" evidence="19">
    <location>
        <begin position="481"/>
        <end position="556"/>
    </location>
</feature>
<keyword evidence="7" id="KW-0949">S-adenosyl-L-methionine</keyword>
<evidence type="ECO:0000256" key="8">
    <source>
        <dbReference type="ARBA" id="ARBA00022723"/>
    </source>
</evidence>
<dbReference type="InterPro" id="IPR000313">
    <property type="entry name" value="PWWP_dom"/>
</dbReference>
<dbReference type="CDD" id="cd15566">
    <property type="entry name" value="PHD3_NSD"/>
    <property type="match status" value="1"/>
</dbReference>
<proteinExistence type="predicted"/>
<dbReference type="Pfam" id="PF17982">
    <property type="entry name" value="C5HCH"/>
    <property type="match status" value="1"/>
</dbReference>
<evidence type="ECO:0000259" key="24">
    <source>
        <dbReference type="PROSITE" id="PS50868"/>
    </source>
</evidence>
<dbReference type="Gene3D" id="3.30.40.10">
    <property type="entry name" value="Zinc/RING finger domain, C3HC4 (zinc finger)"/>
    <property type="match status" value="4"/>
</dbReference>
<dbReference type="InterPro" id="IPR027974">
    <property type="entry name" value="DUF4470"/>
</dbReference>
<dbReference type="CDD" id="cd15567">
    <property type="entry name" value="PHD4_NSD"/>
    <property type="match status" value="1"/>
</dbReference>
<feature type="compositionally biased region" description="Low complexity" evidence="19">
    <location>
        <begin position="547"/>
        <end position="556"/>
    </location>
</feature>
<dbReference type="PROSITE" id="PS50089">
    <property type="entry name" value="ZF_RING_2"/>
    <property type="match status" value="1"/>
</dbReference>
<dbReference type="PROSITE" id="PS51215">
    <property type="entry name" value="AWS"/>
    <property type="match status" value="1"/>
</dbReference>
<protein>
    <submittedName>
        <fullName evidence="26">Histone-lysine N-methyltransferase NSD2 isoform X1</fullName>
    </submittedName>
</protein>
<dbReference type="SMART" id="SM00184">
    <property type="entry name" value="RING"/>
    <property type="match status" value="2"/>
</dbReference>
<dbReference type="InterPro" id="IPR011011">
    <property type="entry name" value="Znf_FYVE_PHD"/>
</dbReference>
<keyword evidence="4" id="KW-0597">Phosphoprotein</keyword>
<dbReference type="SMART" id="SM00317">
    <property type="entry name" value="SET"/>
    <property type="match status" value="1"/>
</dbReference>
<keyword evidence="3" id="KW-0158">Chromosome</keyword>
<evidence type="ECO:0000256" key="10">
    <source>
        <dbReference type="ARBA" id="ARBA00022771"/>
    </source>
</evidence>
<dbReference type="InterPro" id="IPR003616">
    <property type="entry name" value="Post-SET_dom"/>
</dbReference>
<dbReference type="CDD" id="cd15564">
    <property type="entry name" value="PHD1_NSD"/>
    <property type="match status" value="1"/>
</dbReference>
<evidence type="ECO:0000256" key="17">
    <source>
        <dbReference type="PROSITE-ProRule" id="PRU00175"/>
    </source>
</evidence>
<keyword evidence="8" id="KW-0479">Metal-binding</keyword>
<dbReference type="SMART" id="SM00293">
    <property type="entry name" value="PWWP"/>
    <property type="match status" value="2"/>
</dbReference>
<dbReference type="EMBL" id="JAUDFV010000154">
    <property type="protein sequence ID" value="KAL2716564.1"/>
    <property type="molecule type" value="Genomic_DNA"/>
</dbReference>
<feature type="region of interest" description="Disordered" evidence="19">
    <location>
        <begin position="1619"/>
        <end position="1660"/>
    </location>
</feature>
<dbReference type="InterPro" id="IPR055197">
    <property type="entry name" value="PHDvar_NSD"/>
</dbReference>
<sequence>MWWGYSAPLDLRCEIEEKEETSKSLEVLIIGASDARHIIKTLASSYKHCDCSIIYHIIEPTMEQVARSILLLSTCLDKDLGLQEATRYYLEIMGNTLLRPATAKYLAKHSKLLADTVTQTIDCPWLNLEKLKHKDRDQLEWIFKFWERATREGVPIVDYWDRRIRKSLKTRYDYRDGVFDWDYHMILKPRGHSNLTVHEYRFWRNNGIAFTWIEGEPARSNPTLLNNIIPLGDGFLHYAYLGDITNGPFFTWALNEDKENIKLRATDIAEREVMRVIHEIRTKEPFCEELVAAHRDPSILNGIIVTEMPSSEIEYESWVKYDKYEKQSVPWISIPNTKILFHPLSTLELLKNKAEYKEKFDTIWIAHNMTKQLSNIVPLLKKKGHILIELRKYLSELRKEDLESFTKELKSTAQICGLREIKSFNSENHTIAQFCTMSSPSLPRINKVAETANDAGQSIREKIESFHDAVECMENAGEKSDLNDNAYFPGKSRYGRTIKPKSPRDDIAEFPKNYKMPKTRKSQNSSENSNENVDESNMVNDTDEASDSFSSSNSMEEISSPKFDNITAQCNWSLGQLAWARVGNFPFWPCVVTLDPATLIFYKYKATGRSQLLMIHVQYFGDKGRHSWVSSNSMIHFTNLDDFQKLSESLTAEIKRKDAKYAAAFVIKPGLKSKWETAVEEATEIQPISDQERAEIFKPILKSSKQKVQKTLYFYEKDKASKRKYAGDSNAPDAKRTKQENVDVSEKLQYKLESPKLKYLRHNENGKANLRLNFESPSRMSTKSNESNSDSSTIQKNEFKSDEHLDGVFEVYYERNRDMLEDEHPDLSEEEIKKYLRKTWNDMNSSFRRKYRLYVKSGGNQSKENTPESEEDTSTDAESVTKDTKKSRSKIEKEETYTVETKKTRPYNLFKGMKQEKVCQICEKTGKLTRCRGPCYSYFHLSCVKPGESSPEHSIDESMYSDKLFDDLREIKRSNTDDEENSDKAEEQEDETFKCIDCLSGVAPACFICNEREGDRIRCSVLACGKHYHSSCLKSWPQSRWQGGRLTCPYHICHTCSSDNPQDSHSRAPNEKIARCVRCPSSYHTSISCLPAGSVILTGSQIVCPKHYKAPHPPLNAAWCFLCTRGGSLICCDTCPTSFHLECLGINAPDGAFICEDCETGRLPLYGEVVWVKLGNYRWWPSRICYPHEIPENVEAIPHSAGKFCVMFLGSNNYYWVHRGRAFLYQDGDANIKPSVGKKNMRNDTYKKALEEASEIHQRLKTERAAAKDHETKGLKPPPYVKLKVNKPVGNVKPVEVESIVACDCDAELDDACAPGTDCLNRILLIECSPVVCPAGTKCNNQDFVRRQYPAMEPFHTVGRGWGLRSLEAIKSGQFIIEYVGEVIDEAEYKQRLSRKKELKNENFYFLTIDNNRMIDAEPKGNLSRFMNHSCSPNCETQKWTVNGDTRIGLFALRDIEPGEELTFNYNLACDGETRKPCLCGASNCSGFIGLKVQKPQVAPVPVPSKKSDKVEKVRRQRRSRKHFCWSCGQEIMHDSESIVCDHKTCNKKYHNTCVNIDNAESKFSCPWHHCIECNRRTSAHCSFCSVAFCQVHLDGNLFEYGEKNGFVCTLHENMEIQRSSAEDEKDSSDNEADIDKEYLSRSSSPIEMETKLQREPSPRVSIVEVHLNSEESEESQKEEEEELFEDTIELCTYNFSKTVKRKMLNQSSNIFEEGQAEKLNNLTSSQLEAIIGGSLFE</sequence>
<evidence type="ECO:0000256" key="12">
    <source>
        <dbReference type="ARBA" id="ARBA00022853"/>
    </source>
</evidence>
<feature type="coiled-coil region" evidence="18">
    <location>
        <begin position="1243"/>
        <end position="1270"/>
    </location>
</feature>
<evidence type="ECO:0000256" key="7">
    <source>
        <dbReference type="ARBA" id="ARBA00022691"/>
    </source>
</evidence>
<dbReference type="InterPro" id="IPR041306">
    <property type="entry name" value="C5HCH"/>
</dbReference>
<feature type="domain" description="Post-SET" evidence="24">
    <location>
        <begin position="1474"/>
        <end position="1490"/>
    </location>
</feature>
<dbReference type="GO" id="GO:0005694">
    <property type="term" value="C:chromosome"/>
    <property type="evidence" value="ECO:0007669"/>
    <property type="project" value="UniProtKB-SubCell"/>
</dbReference>
<keyword evidence="27" id="KW-1185">Reference proteome</keyword>
<dbReference type="GO" id="GO:0016279">
    <property type="term" value="F:protein-lysine N-methyltransferase activity"/>
    <property type="evidence" value="ECO:0007669"/>
    <property type="project" value="UniProtKB-ARBA"/>
</dbReference>
<keyword evidence="9" id="KW-0677">Repeat</keyword>
<dbReference type="InterPro" id="IPR019786">
    <property type="entry name" value="Zinc_finger_PHD-type_CS"/>
</dbReference>
<evidence type="ECO:0000313" key="27">
    <source>
        <dbReference type="Proteomes" id="UP001607302"/>
    </source>
</evidence>
<evidence type="ECO:0000259" key="23">
    <source>
        <dbReference type="PROSITE" id="PS50812"/>
    </source>
</evidence>
<evidence type="ECO:0000256" key="3">
    <source>
        <dbReference type="ARBA" id="ARBA00022454"/>
    </source>
</evidence>
<evidence type="ECO:0000259" key="21">
    <source>
        <dbReference type="PROSITE" id="PS50089"/>
    </source>
</evidence>
<dbReference type="GO" id="GO:0032259">
    <property type="term" value="P:methylation"/>
    <property type="evidence" value="ECO:0007669"/>
    <property type="project" value="UniProtKB-KW"/>
</dbReference>
<dbReference type="GO" id="GO:0120293">
    <property type="term" value="C:dynein axonemal particle"/>
    <property type="evidence" value="ECO:0007669"/>
    <property type="project" value="UniProtKB-SubCell"/>
</dbReference>
<dbReference type="Proteomes" id="UP001607302">
    <property type="component" value="Unassembled WGS sequence"/>
</dbReference>
<evidence type="ECO:0000256" key="2">
    <source>
        <dbReference type="ARBA" id="ARBA00004286"/>
    </source>
</evidence>
<keyword evidence="15" id="KW-0539">Nucleus</keyword>
<feature type="domain" description="PWWP" evidence="23">
    <location>
        <begin position="1166"/>
        <end position="1228"/>
    </location>
</feature>
<keyword evidence="11" id="KW-0862">Zinc</keyword>
<dbReference type="SUPFAM" id="SSF82199">
    <property type="entry name" value="SET domain"/>
    <property type="match status" value="1"/>
</dbReference>
<evidence type="ECO:0000256" key="18">
    <source>
        <dbReference type="SAM" id="Coils"/>
    </source>
</evidence>
<feature type="domain" description="AWS" evidence="25">
    <location>
        <begin position="1298"/>
        <end position="1348"/>
    </location>
</feature>
<dbReference type="InterPro" id="IPR006560">
    <property type="entry name" value="AWS_dom"/>
</dbReference>
<feature type="compositionally biased region" description="Acidic residues" evidence="19">
    <location>
        <begin position="1624"/>
        <end position="1633"/>
    </location>
</feature>
<reference evidence="26 27" key="1">
    <citation type="journal article" date="2024" name="Ann. Entomol. Soc. Am.">
        <title>Genomic analyses of the southern and eastern yellowjacket wasps (Hymenoptera: Vespidae) reveal evolutionary signatures of social life.</title>
        <authorList>
            <person name="Catto M.A."/>
            <person name="Caine P.B."/>
            <person name="Orr S.E."/>
            <person name="Hunt B.G."/>
            <person name="Goodisman M.A.D."/>
        </authorList>
    </citation>
    <scope>NUCLEOTIDE SEQUENCE [LARGE SCALE GENOMIC DNA]</scope>
    <source>
        <strain evidence="26">233</strain>
        <tissue evidence="26">Head and thorax</tissue>
    </source>
</reference>
<dbReference type="PROSITE" id="PS01359">
    <property type="entry name" value="ZF_PHD_1"/>
    <property type="match status" value="1"/>
</dbReference>
<feature type="region of interest" description="Disordered" evidence="19">
    <location>
        <begin position="858"/>
        <end position="898"/>
    </location>
</feature>
<keyword evidence="6" id="KW-0808">Transferase</keyword>
<name>A0ABD2A7G0_VESSQ</name>
<feature type="domain" description="RING-type" evidence="21">
    <location>
        <begin position="1006"/>
        <end position="1051"/>
    </location>
</feature>
<dbReference type="Pfam" id="PF00856">
    <property type="entry name" value="SET"/>
    <property type="match status" value="1"/>
</dbReference>
<dbReference type="GO" id="GO:0140938">
    <property type="term" value="F:histone H3 methyltransferase activity"/>
    <property type="evidence" value="ECO:0007669"/>
    <property type="project" value="UniProtKB-ARBA"/>
</dbReference>
<dbReference type="FunFam" id="2.30.30.140:FF:000099">
    <property type="entry name" value="Histone-lysine N-methyltransferase"/>
    <property type="match status" value="1"/>
</dbReference>
<keyword evidence="18" id="KW-0175">Coiled coil</keyword>
<evidence type="ECO:0000256" key="11">
    <source>
        <dbReference type="ARBA" id="ARBA00022833"/>
    </source>
</evidence>
<dbReference type="InterPro" id="IPR046341">
    <property type="entry name" value="SET_dom_sf"/>
</dbReference>